<protein>
    <submittedName>
        <fullName evidence="3">Uncharacterized protein</fullName>
    </submittedName>
</protein>
<feature type="transmembrane region" description="Helical" evidence="2">
    <location>
        <begin position="9"/>
        <end position="29"/>
    </location>
</feature>
<evidence type="ECO:0000313" key="3">
    <source>
        <dbReference type="EMBL" id="CAB3801810.1"/>
    </source>
</evidence>
<sequence>MKNLNARAWLALAILTVVMGLLLFVPAGTLHYWEAWAYLLIFTGASALITLYLTLCWLTLAKLLPMLERDQPDKFPKSSSPGGLPKFLVELESILPRGLRRRRTCKSNNRIGSSLHQPQETPVH</sequence>
<feature type="compositionally biased region" description="Polar residues" evidence="1">
    <location>
        <begin position="106"/>
        <end position="124"/>
    </location>
</feature>
<gene>
    <name evidence="3" type="ORF">LMG28138_05072</name>
</gene>
<keyword evidence="4" id="KW-1185">Reference proteome</keyword>
<keyword evidence="2" id="KW-1133">Transmembrane helix</keyword>
<dbReference type="Proteomes" id="UP000494115">
    <property type="component" value="Unassembled WGS sequence"/>
</dbReference>
<dbReference type="EMBL" id="CADIKM010000044">
    <property type="protein sequence ID" value="CAB3801810.1"/>
    <property type="molecule type" value="Genomic_DNA"/>
</dbReference>
<accession>A0A6S7BKD2</accession>
<proteinExistence type="predicted"/>
<name>A0A6S7BKD2_9BURK</name>
<evidence type="ECO:0000256" key="1">
    <source>
        <dbReference type="SAM" id="MobiDB-lite"/>
    </source>
</evidence>
<keyword evidence="2" id="KW-0472">Membrane</keyword>
<reference evidence="3 4" key="1">
    <citation type="submission" date="2020-04" db="EMBL/GenBank/DDBJ databases">
        <authorList>
            <person name="De Canck E."/>
        </authorList>
    </citation>
    <scope>NUCLEOTIDE SEQUENCE [LARGE SCALE GENOMIC DNA]</scope>
    <source>
        <strain evidence="3 4">LMG 28138</strain>
    </source>
</reference>
<evidence type="ECO:0000256" key="2">
    <source>
        <dbReference type="SAM" id="Phobius"/>
    </source>
</evidence>
<feature type="region of interest" description="Disordered" evidence="1">
    <location>
        <begin position="100"/>
        <end position="124"/>
    </location>
</feature>
<keyword evidence="2" id="KW-0812">Transmembrane</keyword>
<evidence type="ECO:0000313" key="4">
    <source>
        <dbReference type="Proteomes" id="UP000494115"/>
    </source>
</evidence>
<feature type="transmembrane region" description="Helical" evidence="2">
    <location>
        <begin position="35"/>
        <end position="60"/>
    </location>
</feature>
<organism evidence="3 4">
    <name type="scientific">Pararobbsia alpina</name>
    <dbReference type="NCBI Taxonomy" id="621374"/>
    <lineage>
        <taxon>Bacteria</taxon>
        <taxon>Pseudomonadati</taxon>
        <taxon>Pseudomonadota</taxon>
        <taxon>Betaproteobacteria</taxon>
        <taxon>Burkholderiales</taxon>
        <taxon>Burkholderiaceae</taxon>
        <taxon>Pararobbsia</taxon>
    </lineage>
</organism>
<dbReference type="AlphaFoldDB" id="A0A6S7BKD2"/>